<protein>
    <recommendedName>
        <fullName evidence="3">DUF2191 domain-containing protein</fullName>
    </recommendedName>
</protein>
<evidence type="ECO:0000313" key="1">
    <source>
        <dbReference type="EMBL" id="ARP97217.1"/>
    </source>
</evidence>
<reference evidence="1 2" key="1">
    <citation type="submission" date="2017-05" db="EMBL/GenBank/DDBJ databases">
        <title>Complete and WGS of Bordetella genogroups.</title>
        <authorList>
            <person name="Spilker T."/>
            <person name="LiPuma J."/>
        </authorList>
    </citation>
    <scope>NUCLEOTIDE SEQUENCE [LARGE SCALE GENOMIC DNA]</scope>
    <source>
        <strain evidence="1 2">AU7206</strain>
    </source>
</reference>
<dbReference type="OrthoDB" id="332069at2"/>
<dbReference type="EMBL" id="CP021111">
    <property type="protein sequence ID" value="ARP97217.1"/>
    <property type="molecule type" value="Genomic_DNA"/>
</dbReference>
<organism evidence="1 2">
    <name type="scientific">Bordetella genomosp. 13</name>
    <dbReference type="NCBI Taxonomy" id="463040"/>
    <lineage>
        <taxon>Bacteria</taxon>
        <taxon>Pseudomonadati</taxon>
        <taxon>Pseudomonadota</taxon>
        <taxon>Betaproteobacteria</taxon>
        <taxon>Burkholderiales</taxon>
        <taxon>Alcaligenaceae</taxon>
        <taxon>Bordetella</taxon>
    </lineage>
</organism>
<accession>A0A1W6ZIX8</accession>
<name>A0A1W6ZIX8_9BORD</name>
<sequence length="83" mass="9295">MNTGLVRSRPQAFRTPTTLALDNELPAKARSYTGIHEASALVDRALKYLIELEASRQLARLHGVAPGLTDKAWRQPRRDNDAR</sequence>
<keyword evidence="2" id="KW-1185">Reference proteome</keyword>
<dbReference type="AlphaFoldDB" id="A0A1W6ZIX8"/>
<proteinExistence type="predicted"/>
<dbReference type="KEGG" id="bgm:CAL15_00640"/>
<evidence type="ECO:0008006" key="3">
    <source>
        <dbReference type="Google" id="ProtNLM"/>
    </source>
</evidence>
<dbReference type="InterPro" id="IPR019239">
    <property type="entry name" value="VapB_antitoxin"/>
</dbReference>
<dbReference type="Pfam" id="PF09957">
    <property type="entry name" value="VapB_antitoxin"/>
    <property type="match status" value="1"/>
</dbReference>
<gene>
    <name evidence="1" type="ORF">CAL15_00640</name>
</gene>
<evidence type="ECO:0000313" key="2">
    <source>
        <dbReference type="Proteomes" id="UP000194161"/>
    </source>
</evidence>
<dbReference type="Proteomes" id="UP000194161">
    <property type="component" value="Chromosome"/>
</dbReference>